<dbReference type="PANTHER" id="PTHR47191">
    <property type="entry name" value="OS05G0170800 PROTEIN"/>
    <property type="match status" value="1"/>
</dbReference>
<comment type="caution">
    <text evidence="2">The sequence shown here is derived from an EMBL/GenBank/DDBJ whole genome shotgun (WGS) entry which is preliminary data.</text>
</comment>
<evidence type="ECO:0000313" key="2">
    <source>
        <dbReference type="EMBL" id="PEN06954.1"/>
    </source>
</evidence>
<accession>A0A2H3NLC8</accession>
<evidence type="ECO:0000259" key="1">
    <source>
        <dbReference type="PROSITE" id="PS51087"/>
    </source>
</evidence>
<sequence>MIAYTATTHGVTVHVWPVYLDAPSSFMEMEFAFSYAVHLHNRGTDDLELIRKRRTIQEANGRLQDVDGDDLGERPIIPAGEKHVLDERCTVHSFDAVVEGNYLAQLPNGERVRIALPSFPLHAAAN</sequence>
<dbReference type="InterPro" id="IPR007474">
    <property type="entry name" value="ApaG_domain"/>
</dbReference>
<dbReference type="RefSeq" id="WP_098061984.1">
    <property type="nucleotide sequence ID" value="NZ_PDEP01000006.1"/>
</dbReference>
<dbReference type="Pfam" id="PF04379">
    <property type="entry name" value="DUF525"/>
    <property type="match status" value="1"/>
</dbReference>
<keyword evidence="3" id="KW-1185">Reference proteome</keyword>
<dbReference type="SUPFAM" id="SSF110069">
    <property type="entry name" value="ApaG-like"/>
    <property type="match status" value="1"/>
</dbReference>
<feature type="domain" description="ApaG" evidence="1">
    <location>
        <begin position="5"/>
        <end position="126"/>
    </location>
</feature>
<evidence type="ECO:0000313" key="3">
    <source>
        <dbReference type="Proteomes" id="UP000221024"/>
    </source>
</evidence>
<proteinExistence type="predicted"/>
<dbReference type="PROSITE" id="PS51087">
    <property type="entry name" value="APAG"/>
    <property type="match status" value="1"/>
</dbReference>
<gene>
    <name evidence="2" type="ORF">CRI93_07355</name>
</gene>
<dbReference type="PANTHER" id="PTHR47191:SF2">
    <property type="entry name" value="OS05G0170800 PROTEIN"/>
    <property type="match status" value="1"/>
</dbReference>
<dbReference type="InterPro" id="IPR036767">
    <property type="entry name" value="ApaG_sf"/>
</dbReference>
<protein>
    <submittedName>
        <fullName evidence="2">Co2+/Mg2+ efflux protein ApaG</fullName>
    </submittedName>
</protein>
<dbReference type="AlphaFoldDB" id="A0A2H3NLC8"/>
<organism evidence="2 3">
    <name type="scientific">Longimonas halophila</name>
    <dbReference type="NCBI Taxonomy" id="1469170"/>
    <lineage>
        <taxon>Bacteria</taxon>
        <taxon>Pseudomonadati</taxon>
        <taxon>Rhodothermota</taxon>
        <taxon>Rhodothermia</taxon>
        <taxon>Rhodothermales</taxon>
        <taxon>Salisaetaceae</taxon>
        <taxon>Longimonas</taxon>
    </lineage>
</organism>
<dbReference type="OrthoDB" id="9795226at2"/>
<dbReference type="InterPro" id="IPR050718">
    <property type="entry name" value="ApaG-like"/>
</dbReference>
<dbReference type="Gene3D" id="2.60.40.1470">
    <property type="entry name" value="ApaG domain"/>
    <property type="match status" value="1"/>
</dbReference>
<dbReference type="EMBL" id="PDEP01000006">
    <property type="protein sequence ID" value="PEN06954.1"/>
    <property type="molecule type" value="Genomic_DNA"/>
</dbReference>
<dbReference type="Proteomes" id="UP000221024">
    <property type="component" value="Unassembled WGS sequence"/>
</dbReference>
<name>A0A2H3NLC8_9BACT</name>
<reference evidence="2 3" key="1">
    <citation type="submission" date="2017-10" db="EMBL/GenBank/DDBJ databases">
        <title>Draft genome of Longimonas halophila.</title>
        <authorList>
            <person name="Goh K.M."/>
            <person name="Shamsir M.S."/>
            <person name="Lim S.W."/>
        </authorList>
    </citation>
    <scope>NUCLEOTIDE SEQUENCE [LARGE SCALE GENOMIC DNA]</scope>
    <source>
        <strain evidence="2 3">KCTC 42399</strain>
    </source>
</reference>